<dbReference type="CDD" id="cd05233">
    <property type="entry name" value="SDR_c"/>
    <property type="match status" value="1"/>
</dbReference>
<dbReference type="Proteomes" id="UP000823633">
    <property type="component" value="Unassembled WGS sequence"/>
</dbReference>
<proteinExistence type="inferred from homology"/>
<gene>
    <name evidence="2" type="ORF">IAC42_00345</name>
</gene>
<dbReference type="InterPro" id="IPR036291">
    <property type="entry name" value="NAD(P)-bd_dom_sf"/>
</dbReference>
<evidence type="ECO:0000256" key="1">
    <source>
        <dbReference type="ARBA" id="ARBA00006484"/>
    </source>
</evidence>
<dbReference type="Gene3D" id="3.40.50.720">
    <property type="entry name" value="NAD(P)-binding Rossmann-like Domain"/>
    <property type="match status" value="1"/>
</dbReference>
<dbReference type="PRINTS" id="PR00081">
    <property type="entry name" value="GDHRDH"/>
</dbReference>
<dbReference type="PRINTS" id="PR00080">
    <property type="entry name" value="SDRFAMILY"/>
</dbReference>
<evidence type="ECO:0000313" key="2">
    <source>
        <dbReference type="EMBL" id="MBO8442199.1"/>
    </source>
</evidence>
<accession>A0A9D9H8W1</accession>
<dbReference type="NCBIfam" id="NF005559">
    <property type="entry name" value="PRK07231.1"/>
    <property type="match status" value="1"/>
</dbReference>
<sequence>MSGRLEGKTAIVTGGGSGIGRATAQRFAKEGARVLIAGRRQSKLEEVAASDGNIAYVVADLTKSEDVTKLAEEAKKCFDGKLDILVNNAGWCPVQSIKEITLDDYDKAFSLDVRAVVDMTIQCLPMLIAAKGNIINLSTIGVTHRDTNLSMYIGAKSAVENFTRCWALDLANDGVRVNAIAPGAIRTEIWTVTNLDKEAERAHEERITSTIPTGRFGSPEEIANTALFLVSDEAPYINGAVIAVDGAAGAR</sequence>
<dbReference type="InterPro" id="IPR002347">
    <property type="entry name" value="SDR_fam"/>
</dbReference>
<dbReference type="EMBL" id="JADIMU010000003">
    <property type="protein sequence ID" value="MBO8442199.1"/>
    <property type="molecule type" value="Genomic_DNA"/>
</dbReference>
<dbReference type="SUPFAM" id="SSF51735">
    <property type="entry name" value="NAD(P)-binding Rossmann-fold domains"/>
    <property type="match status" value="1"/>
</dbReference>
<dbReference type="AlphaFoldDB" id="A0A9D9H8W1"/>
<comment type="similarity">
    <text evidence="1">Belongs to the short-chain dehydrogenases/reductases (SDR) family.</text>
</comment>
<name>A0A9D9H8W1_9SPIR</name>
<dbReference type="PANTHER" id="PTHR43975:SF2">
    <property type="entry name" value="EG:BACR7A4.14 PROTEIN-RELATED"/>
    <property type="match status" value="1"/>
</dbReference>
<comment type="caution">
    <text evidence="2">The sequence shown here is derived from an EMBL/GenBank/DDBJ whole genome shotgun (WGS) entry which is preliminary data.</text>
</comment>
<organism evidence="2 3">
    <name type="scientific">Candidatus Aphodenecus pullistercoris</name>
    <dbReference type="NCBI Taxonomy" id="2840669"/>
    <lineage>
        <taxon>Bacteria</taxon>
        <taxon>Pseudomonadati</taxon>
        <taxon>Spirochaetota</taxon>
        <taxon>Spirochaetia</taxon>
        <taxon>Spirochaetales</taxon>
        <taxon>Candidatus Aphodenecus</taxon>
    </lineage>
</organism>
<dbReference type="Pfam" id="PF13561">
    <property type="entry name" value="adh_short_C2"/>
    <property type="match status" value="1"/>
</dbReference>
<reference evidence="2" key="1">
    <citation type="submission" date="2020-10" db="EMBL/GenBank/DDBJ databases">
        <authorList>
            <person name="Gilroy R."/>
        </authorList>
    </citation>
    <scope>NUCLEOTIDE SEQUENCE</scope>
    <source>
        <strain evidence="2">11167</strain>
    </source>
</reference>
<dbReference type="FunFam" id="3.40.50.720:FF:000084">
    <property type="entry name" value="Short-chain dehydrogenase reductase"/>
    <property type="match status" value="1"/>
</dbReference>
<evidence type="ECO:0000313" key="3">
    <source>
        <dbReference type="Proteomes" id="UP000823633"/>
    </source>
</evidence>
<reference evidence="2" key="2">
    <citation type="journal article" date="2021" name="PeerJ">
        <title>Extensive microbial diversity within the chicken gut microbiome revealed by metagenomics and culture.</title>
        <authorList>
            <person name="Gilroy R."/>
            <person name="Ravi A."/>
            <person name="Getino M."/>
            <person name="Pursley I."/>
            <person name="Horton D.L."/>
            <person name="Alikhan N.F."/>
            <person name="Baker D."/>
            <person name="Gharbi K."/>
            <person name="Hall N."/>
            <person name="Watson M."/>
            <person name="Adriaenssens E.M."/>
            <person name="Foster-Nyarko E."/>
            <person name="Jarju S."/>
            <person name="Secka A."/>
            <person name="Antonio M."/>
            <person name="Oren A."/>
            <person name="Chaudhuri R.R."/>
            <person name="La Ragione R."/>
            <person name="Hildebrand F."/>
            <person name="Pallen M.J."/>
        </authorList>
    </citation>
    <scope>NUCLEOTIDE SEQUENCE</scope>
    <source>
        <strain evidence="2">11167</strain>
    </source>
</reference>
<protein>
    <submittedName>
        <fullName evidence="2">SDR family oxidoreductase</fullName>
    </submittedName>
</protein>
<dbReference type="PANTHER" id="PTHR43975">
    <property type="entry name" value="ZGC:101858"/>
    <property type="match status" value="1"/>
</dbReference>